<comment type="subcellular location">
    <subcellularLocation>
        <location evidence="1">Membrane</location>
        <topology evidence="1">Single-pass type I membrane protein</topology>
    </subcellularLocation>
</comment>
<dbReference type="GO" id="GO:0004674">
    <property type="term" value="F:protein serine/threonine kinase activity"/>
    <property type="evidence" value="ECO:0007669"/>
    <property type="project" value="UniProtKB-KW"/>
</dbReference>
<name>A0ABD0TYL2_DENTH</name>
<gene>
    <name evidence="8" type="ORF">M5K25_026957</name>
</gene>
<protein>
    <submittedName>
        <fullName evidence="8">Uncharacterized protein</fullName>
    </submittedName>
</protein>
<dbReference type="AlphaFoldDB" id="A0ABD0TYL2"/>
<evidence type="ECO:0000256" key="4">
    <source>
        <dbReference type="ARBA" id="ARBA00022729"/>
    </source>
</evidence>
<dbReference type="PANTHER" id="PTHR27009">
    <property type="entry name" value="RUST RESISTANCE KINASE LR10-RELATED"/>
    <property type="match status" value="1"/>
</dbReference>
<evidence type="ECO:0000256" key="3">
    <source>
        <dbReference type="ARBA" id="ARBA00022692"/>
    </source>
</evidence>
<organism evidence="8 9">
    <name type="scientific">Dendrobium thyrsiflorum</name>
    <name type="common">Pinecone-like raceme dendrobium</name>
    <name type="synonym">Orchid</name>
    <dbReference type="NCBI Taxonomy" id="117978"/>
    <lineage>
        <taxon>Eukaryota</taxon>
        <taxon>Viridiplantae</taxon>
        <taxon>Streptophyta</taxon>
        <taxon>Embryophyta</taxon>
        <taxon>Tracheophyta</taxon>
        <taxon>Spermatophyta</taxon>
        <taxon>Magnoliopsida</taxon>
        <taxon>Liliopsida</taxon>
        <taxon>Asparagales</taxon>
        <taxon>Orchidaceae</taxon>
        <taxon>Epidendroideae</taxon>
        <taxon>Malaxideae</taxon>
        <taxon>Dendrobiinae</taxon>
        <taxon>Dendrobium</taxon>
    </lineage>
</organism>
<dbReference type="GO" id="GO:0016020">
    <property type="term" value="C:membrane"/>
    <property type="evidence" value="ECO:0007669"/>
    <property type="project" value="UniProtKB-SubCell"/>
</dbReference>
<accession>A0ABD0TYL2</accession>
<keyword evidence="5" id="KW-1133">Transmembrane helix</keyword>
<reference evidence="8 9" key="1">
    <citation type="journal article" date="2024" name="Plant Biotechnol. J.">
        <title>Dendrobium thyrsiflorum genome and its molecular insights into genes involved in important horticultural traits.</title>
        <authorList>
            <person name="Chen B."/>
            <person name="Wang J.Y."/>
            <person name="Zheng P.J."/>
            <person name="Li K.L."/>
            <person name="Liang Y.M."/>
            <person name="Chen X.F."/>
            <person name="Zhang C."/>
            <person name="Zhao X."/>
            <person name="He X."/>
            <person name="Zhang G.Q."/>
            <person name="Liu Z.J."/>
            <person name="Xu Q."/>
        </authorList>
    </citation>
    <scope>NUCLEOTIDE SEQUENCE [LARGE SCALE GENOMIC DNA]</scope>
    <source>
        <strain evidence="8">GZMU011</strain>
    </source>
</reference>
<proteinExistence type="predicted"/>
<keyword evidence="3" id="KW-0812">Transmembrane</keyword>
<keyword evidence="9" id="KW-1185">Reference proteome</keyword>
<keyword evidence="4" id="KW-0732">Signal</keyword>
<sequence>MEGFSINIESEEVVKKMILVGLWCIQTNPGSRPSMSKVVDMLQCSIDDLEMPPKPTLSSP</sequence>
<keyword evidence="6" id="KW-0472">Membrane</keyword>
<dbReference type="InterPro" id="IPR045874">
    <property type="entry name" value="LRK10/LRL21-25-like"/>
</dbReference>
<keyword evidence="2" id="KW-0723">Serine/threonine-protein kinase</keyword>
<evidence type="ECO:0000256" key="5">
    <source>
        <dbReference type="ARBA" id="ARBA00022989"/>
    </source>
</evidence>
<keyword evidence="7" id="KW-0325">Glycoprotein</keyword>
<evidence type="ECO:0000256" key="6">
    <source>
        <dbReference type="ARBA" id="ARBA00023136"/>
    </source>
</evidence>
<evidence type="ECO:0000256" key="2">
    <source>
        <dbReference type="ARBA" id="ARBA00022527"/>
    </source>
</evidence>
<dbReference type="Gene3D" id="1.10.510.10">
    <property type="entry name" value="Transferase(Phosphotransferase) domain 1"/>
    <property type="match status" value="1"/>
</dbReference>
<evidence type="ECO:0000256" key="1">
    <source>
        <dbReference type="ARBA" id="ARBA00004479"/>
    </source>
</evidence>
<evidence type="ECO:0000256" key="7">
    <source>
        <dbReference type="ARBA" id="ARBA00023180"/>
    </source>
</evidence>
<keyword evidence="2" id="KW-0418">Kinase</keyword>
<keyword evidence="2" id="KW-0808">Transferase</keyword>
<dbReference type="EMBL" id="JANQDX010000019">
    <property type="protein sequence ID" value="KAL0904804.1"/>
    <property type="molecule type" value="Genomic_DNA"/>
</dbReference>
<evidence type="ECO:0000313" key="8">
    <source>
        <dbReference type="EMBL" id="KAL0904804.1"/>
    </source>
</evidence>
<evidence type="ECO:0000313" key="9">
    <source>
        <dbReference type="Proteomes" id="UP001552299"/>
    </source>
</evidence>
<dbReference type="Proteomes" id="UP001552299">
    <property type="component" value="Unassembled WGS sequence"/>
</dbReference>
<comment type="caution">
    <text evidence="8">The sequence shown here is derived from an EMBL/GenBank/DDBJ whole genome shotgun (WGS) entry which is preliminary data.</text>
</comment>